<sequence length="153" mass="16467">MTYVAVFLYVVSVIITAGGLAIAIDGDIPSHGFIAATCSLIMVPELIWMIPHYADSVDRTDLRTPWIFRLGPSPDNSLFVLALILGFIHSSTTFFLFRGFTTEFAWKLPNILCGGFVFLMIAVLGAILGSAAATANMLSVAKAESPARPTRKG</sequence>
<keyword evidence="1" id="KW-0812">Transmembrane</keyword>
<protein>
    <submittedName>
        <fullName evidence="2">Uncharacterized protein</fullName>
    </submittedName>
</protein>
<gene>
    <name evidence="2" type="ORF">Poly51_59000</name>
</gene>
<proteinExistence type="predicted"/>
<comment type="caution">
    <text evidence="2">The sequence shown here is derived from an EMBL/GenBank/DDBJ whole genome shotgun (WGS) entry which is preliminary data.</text>
</comment>
<dbReference type="OrthoDB" id="9844226at2"/>
<dbReference type="EMBL" id="SJPW01000010">
    <property type="protein sequence ID" value="TWU44631.1"/>
    <property type="molecule type" value="Genomic_DNA"/>
</dbReference>
<keyword evidence="1" id="KW-0472">Membrane</keyword>
<feature type="transmembrane region" description="Helical" evidence="1">
    <location>
        <begin position="78"/>
        <end position="97"/>
    </location>
</feature>
<dbReference type="Proteomes" id="UP000318288">
    <property type="component" value="Unassembled WGS sequence"/>
</dbReference>
<evidence type="ECO:0000256" key="1">
    <source>
        <dbReference type="SAM" id="Phobius"/>
    </source>
</evidence>
<reference evidence="2 3" key="1">
    <citation type="submission" date="2019-02" db="EMBL/GenBank/DDBJ databases">
        <title>Deep-cultivation of Planctomycetes and their phenomic and genomic characterization uncovers novel biology.</title>
        <authorList>
            <person name="Wiegand S."/>
            <person name="Jogler M."/>
            <person name="Boedeker C."/>
            <person name="Pinto D."/>
            <person name="Vollmers J."/>
            <person name="Rivas-Marin E."/>
            <person name="Kohn T."/>
            <person name="Peeters S.H."/>
            <person name="Heuer A."/>
            <person name="Rast P."/>
            <person name="Oberbeckmann S."/>
            <person name="Bunk B."/>
            <person name="Jeske O."/>
            <person name="Meyerdierks A."/>
            <person name="Storesund J.E."/>
            <person name="Kallscheuer N."/>
            <person name="Luecker S."/>
            <person name="Lage O.M."/>
            <person name="Pohl T."/>
            <person name="Merkel B.J."/>
            <person name="Hornburger P."/>
            <person name="Mueller R.-W."/>
            <person name="Bruemmer F."/>
            <person name="Labrenz M."/>
            <person name="Spormann A.M."/>
            <person name="Op Den Camp H."/>
            <person name="Overmann J."/>
            <person name="Amann R."/>
            <person name="Jetten M.S.M."/>
            <person name="Mascher T."/>
            <person name="Medema M.H."/>
            <person name="Devos D.P."/>
            <person name="Kaster A.-K."/>
            <person name="Ovreas L."/>
            <person name="Rohde M."/>
            <person name="Galperin M.Y."/>
            <person name="Jogler C."/>
        </authorList>
    </citation>
    <scope>NUCLEOTIDE SEQUENCE [LARGE SCALE GENOMIC DNA]</scope>
    <source>
        <strain evidence="2 3">Poly51</strain>
    </source>
</reference>
<keyword evidence="3" id="KW-1185">Reference proteome</keyword>
<accession>A0A5C6EA47</accession>
<name>A0A5C6EA47_9BACT</name>
<organism evidence="2 3">
    <name type="scientific">Rubripirellula tenax</name>
    <dbReference type="NCBI Taxonomy" id="2528015"/>
    <lineage>
        <taxon>Bacteria</taxon>
        <taxon>Pseudomonadati</taxon>
        <taxon>Planctomycetota</taxon>
        <taxon>Planctomycetia</taxon>
        <taxon>Pirellulales</taxon>
        <taxon>Pirellulaceae</taxon>
        <taxon>Rubripirellula</taxon>
    </lineage>
</organism>
<feature type="transmembrane region" description="Helical" evidence="1">
    <location>
        <begin position="6"/>
        <end position="24"/>
    </location>
</feature>
<feature type="transmembrane region" description="Helical" evidence="1">
    <location>
        <begin position="109"/>
        <end position="133"/>
    </location>
</feature>
<dbReference type="RefSeq" id="WP_146462303.1">
    <property type="nucleotide sequence ID" value="NZ_SJPW01000010.1"/>
</dbReference>
<dbReference type="AlphaFoldDB" id="A0A5C6EA47"/>
<keyword evidence="1" id="KW-1133">Transmembrane helix</keyword>
<evidence type="ECO:0000313" key="3">
    <source>
        <dbReference type="Proteomes" id="UP000318288"/>
    </source>
</evidence>
<evidence type="ECO:0000313" key="2">
    <source>
        <dbReference type="EMBL" id="TWU44631.1"/>
    </source>
</evidence>